<feature type="transmembrane region" description="Helical" evidence="5">
    <location>
        <begin position="131"/>
        <end position="151"/>
    </location>
</feature>
<dbReference type="GO" id="GO:0016020">
    <property type="term" value="C:membrane"/>
    <property type="evidence" value="ECO:0007669"/>
    <property type="project" value="UniProtKB-SubCell"/>
</dbReference>
<comment type="caution">
    <text evidence="7">The sequence shown here is derived from an EMBL/GenBank/DDBJ whole genome shotgun (WGS) entry which is preliminary data.</text>
</comment>
<dbReference type="STRING" id="13706.A0A1X2H677"/>
<sequence length="234" mass="26853">MLTASQLERRIITPLAKQRPLSFHAMNEDDVDDRTHMLIDDIPEGGSRTRTQHSLTRSEMVQGMANRFMYSQFYIALYVSLALLSLISIILSLRETCPTTLFIVFESIINFAMIIEVSIRLVALQRAYWRSVWNIVDTVLVAMCAITLIVLASGCSASERSEAIFDTILLVIRNCIQVFRLFMMVRKNKHSMNARSARVDFSDLGHREASTEYTSRDFDDTFLSDSEDEHQQRL</sequence>
<keyword evidence="3 5" id="KW-1133">Transmembrane helix</keyword>
<dbReference type="InterPro" id="IPR027359">
    <property type="entry name" value="Volt_channel_dom_sf"/>
</dbReference>
<proteinExistence type="predicted"/>
<evidence type="ECO:0000313" key="7">
    <source>
        <dbReference type="EMBL" id="ORY93985.1"/>
    </source>
</evidence>
<feature type="domain" description="Ion transport" evidence="6">
    <location>
        <begin position="75"/>
        <end position="187"/>
    </location>
</feature>
<dbReference type="PANTHER" id="PTHR38483:SF1">
    <property type="entry name" value="ION TRANSPORT DOMAIN-CONTAINING PROTEIN"/>
    <property type="match status" value="1"/>
</dbReference>
<protein>
    <recommendedName>
        <fullName evidence="6">Ion transport domain-containing protein</fullName>
    </recommendedName>
</protein>
<feature type="transmembrane region" description="Helical" evidence="5">
    <location>
        <begin position="99"/>
        <end position="119"/>
    </location>
</feature>
<keyword evidence="2 5" id="KW-0812">Transmembrane</keyword>
<keyword evidence="4 5" id="KW-0472">Membrane</keyword>
<dbReference type="PANTHER" id="PTHR38483">
    <property type="entry name" value="CHROMOSOME 1, WHOLE GENOME SHOTGUN SEQUENCE"/>
    <property type="match status" value="1"/>
</dbReference>
<feature type="transmembrane region" description="Helical" evidence="5">
    <location>
        <begin position="163"/>
        <end position="183"/>
    </location>
</feature>
<evidence type="ECO:0000313" key="8">
    <source>
        <dbReference type="Proteomes" id="UP000242180"/>
    </source>
</evidence>
<dbReference type="AlphaFoldDB" id="A0A1X2H677"/>
<name>A0A1X2H677_SYNRA</name>
<comment type="subcellular location">
    <subcellularLocation>
        <location evidence="1">Membrane</location>
        <topology evidence="1">Multi-pass membrane protein</topology>
    </subcellularLocation>
</comment>
<reference evidence="7 8" key="1">
    <citation type="submission" date="2016-07" db="EMBL/GenBank/DDBJ databases">
        <title>Pervasive Adenine N6-methylation of Active Genes in Fungi.</title>
        <authorList>
            <consortium name="DOE Joint Genome Institute"/>
            <person name="Mondo S.J."/>
            <person name="Dannebaum R.O."/>
            <person name="Kuo R.C."/>
            <person name="Labutti K."/>
            <person name="Haridas S."/>
            <person name="Kuo A."/>
            <person name="Salamov A."/>
            <person name="Ahrendt S.R."/>
            <person name="Lipzen A."/>
            <person name="Sullivan W."/>
            <person name="Andreopoulos W.B."/>
            <person name="Clum A."/>
            <person name="Lindquist E."/>
            <person name="Daum C."/>
            <person name="Ramamoorthy G.K."/>
            <person name="Gryganskyi A."/>
            <person name="Culley D."/>
            <person name="Magnuson J.K."/>
            <person name="James T.Y."/>
            <person name="O'Malley M.A."/>
            <person name="Stajich J.E."/>
            <person name="Spatafora J.W."/>
            <person name="Visel A."/>
            <person name="Grigoriev I.V."/>
        </authorList>
    </citation>
    <scope>NUCLEOTIDE SEQUENCE [LARGE SCALE GENOMIC DNA]</scope>
    <source>
        <strain evidence="7 8">NRRL 2496</strain>
    </source>
</reference>
<evidence type="ECO:0000256" key="5">
    <source>
        <dbReference type="SAM" id="Phobius"/>
    </source>
</evidence>
<evidence type="ECO:0000256" key="2">
    <source>
        <dbReference type="ARBA" id="ARBA00022692"/>
    </source>
</evidence>
<evidence type="ECO:0000256" key="1">
    <source>
        <dbReference type="ARBA" id="ARBA00004141"/>
    </source>
</evidence>
<dbReference type="InParanoid" id="A0A1X2H677"/>
<gene>
    <name evidence="7" type="ORF">BCR43DRAFT_495675</name>
</gene>
<dbReference type="Gene3D" id="1.20.120.350">
    <property type="entry name" value="Voltage-gated potassium channels. Chain C"/>
    <property type="match status" value="1"/>
</dbReference>
<dbReference type="InterPro" id="IPR005821">
    <property type="entry name" value="Ion_trans_dom"/>
</dbReference>
<accession>A0A1X2H677</accession>
<dbReference type="OMA" id="MSDMPRA"/>
<dbReference type="Pfam" id="PF00520">
    <property type="entry name" value="Ion_trans"/>
    <property type="match status" value="1"/>
</dbReference>
<dbReference type="EMBL" id="MCGN01000008">
    <property type="protein sequence ID" value="ORY93985.1"/>
    <property type="molecule type" value="Genomic_DNA"/>
</dbReference>
<keyword evidence="8" id="KW-1185">Reference proteome</keyword>
<evidence type="ECO:0000256" key="4">
    <source>
        <dbReference type="ARBA" id="ARBA00023136"/>
    </source>
</evidence>
<dbReference type="Proteomes" id="UP000242180">
    <property type="component" value="Unassembled WGS sequence"/>
</dbReference>
<evidence type="ECO:0000259" key="6">
    <source>
        <dbReference type="Pfam" id="PF00520"/>
    </source>
</evidence>
<evidence type="ECO:0000256" key="3">
    <source>
        <dbReference type="ARBA" id="ARBA00022989"/>
    </source>
</evidence>
<organism evidence="7 8">
    <name type="scientific">Syncephalastrum racemosum</name>
    <name type="common">Filamentous fungus</name>
    <dbReference type="NCBI Taxonomy" id="13706"/>
    <lineage>
        <taxon>Eukaryota</taxon>
        <taxon>Fungi</taxon>
        <taxon>Fungi incertae sedis</taxon>
        <taxon>Mucoromycota</taxon>
        <taxon>Mucoromycotina</taxon>
        <taxon>Mucoromycetes</taxon>
        <taxon>Mucorales</taxon>
        <taxon>Syncephalastraceae</taxon>
        <taxon>Syncephalastrum</taxon>
    </lineage>
</organism>
<feature type="transmembrane region" description="Helical" evidence="5">
    <location>
        <begin position="73"/>
        <end position="93"/>
    </location>
</feature>
<dbReference type="OrthoDB" id="429183at2759"/>